<gene>
    <name evidence="2" type="ordered locus">CHY_0818</name>
</gene>
<evidence type="ECO:0000313" key="3">
    <source>
        <dbReference type="Proteomes" id="UP000002706"/>
    </source>
</evidence>
<dbReference type="KEGG" id="chy:CHY_0818"/>
<dbReference type="GO" id="GO:0043937">
    <property type="term" value="P:regulation of sporulation"/>
    <property type="evidence" value="ECO:0007669"/>
    <property type="project" value="InterPro"/>
</dbReference>
<protein>
    <recommendedName>
        <fullName evidence="4">Spo0E like sporulation regulatory protein</fullName>
    </recommendedName>
</protein>
<proteinExistence type="predicted"/>
<dbReference type="HOGENOM" id="CLU_2552063_0_0_9"/>
<dbReference type="InterPro" id="IPR036638">
    <property type="entry name" value="HLH_DNA-bd_sf"/>
</dbReference>
<evidence type="ECO:0008006" key="4">
    <source>
        <dbReference type="Google" id="ProtNLM"/>
    </source>
</evidence>
<dbReference type="SUPFAM" id="SSF140500">
    <property type="entry name" value="BAS1536-like"/>
    <property type="match status" value="1"/>
</dbReference>
<evidence type="ECO:0000313" key="2">
    <source>
        <dbReference type="EMBL" id="ABB14855.1"/>
    </source>
</evidence>
<dbReference type="InterPro" id="IPR018540">
    <property type="entry name" value="Spo0E-like"/>
</dbReference>
<dbReference type="Proteomes" id="UP000002706">
    <property type="component" value="Chromosome"/>
</dbReference>
<dbReference type="InterPro" id="IPR037208">
    <property type="entry name" value="Spo0E-like_sf"/>
</dbReference>
<accession>Q3ADW2</accession>
<dbReference type="OrthoDB" id="1727245at2"/>
<feature type="coiled-coil region" evidence="1">
    <location>
        <begin position="27"/>
        <end position="54"/>
    </location>
</feature>
<dbReference type="Gene3D" id="4.10.280.10">
    <property type="entry name" value="Helix-loop-helix DNA-binding domain"/>
    <property type="match status" value="1"/>
</dbReference>
<dbReference type="Pfam" id="PF09388">
    <property type="entry name" value="SpoOE-like"/>
    <property type="match status" value="1"/>
</dbReference>
<organism evidence="2 3">
    <name type="scientific">Carboxydothermus hydrogenoformans (strain ATCC BAA-161 / DSM 6008 / Z-2901)</name>
    <dbReference type="NCBI Taxonomy" id="246194"/>
    <lineage>
        <taxon>Bacteria</taxon>
        <taxon>Bacillati</taxon>
        <taxon>Bacillota</taxon>
        <taxon>Clostridia</taxon>
        <taxon>Thermoanaerobacterales</taxon>
        <taxon>Thermoanaerobacteraceae</taxon>
        <taxon>Carboxydothermus</taxon>
    </lineage>
</organism>
<sequence length="82" mass="9405">MSGKVESNHLLLGRISPEVVFLQNKKIEILLKTIELLKAELAQLIDEVAELTNPEVVKKSQELDRILIEYYKLLKSTNKENT</sequence>
<reference evidence="2 3" key="1">
    <citation type="journal article" date="2005" name="PLoS Genet.">
        <title>Life in hot carbon monoxide: the complete genome sequence of Carboxydothermus hydrogenoformans Z-2901.</title>
        <authorList>
            <person name="Wu M."/>
            <person name="Ren Q."/>
            <person name="Durkin A.S."/>
            <person name="Daugherty S.C."/>
            <person name="Brinkac L.M."/>
            <person name="Dodson R.J."/>
            <person name="Madupu R."/>
            <person name="Sullivan S.A."/>
            <person name="Kolonay J.F."/>
            <person name="Haft D.H."/>
            <person name="Nelson W.C."/>
            <person name="Tallon L.J."/>
            <person name="Jones K.M."/>
            <person name="Ulrich L.E."/>
            <person name="Gonzalez J.M."/>
            <person name="Zhulin I.B."/>
            <person name="Robb F.T."/>
            <person name="Eisen J.A."/>
        </authorList>
    </citation>
    <scope>NUCLEOTIDE SEQUENCE [LARGE SCALE GENOMIC DNA]</scope>
    <source>
        <strain evidence="3">ATCC BAA-161 / DSM 6008 / Z-2901</strain>
    </source>
</reference>
<dbReference type="AlphaFoldDB" id="Q3ADW2"/>
<name>Q3ADW2_CARHZ</name>
<evidence type="ECO:0000256" key="1">
    <source>
        <dbReference type="SAM" id="Coils"/>
    </source>
</evidence>
<keyword evidence="1" id="KW-0175">Coiled coil</keyword>
<dbReference type="EMBL" id="CP000141">
    <property type="protein sequence ID" value="ABB14855.1"/>
    <property type="molecule type" value="Genomic_DNA"/>
</dbReference>
<keyword evidence="3" id="KW-1185">Reference proteome</keyword>
<dbReference type="GO" id="GO:0046983">
    <property type="term" value="F:protein dimerization activity"/>
    <property type="evidence" value="ECO:0007669"/>
    <property type="project" value="InterPro"/>
</dbReference>
<dbReference type="InParanoid" id="Q3ADW2"/>